<comment type="caution">
    <text evidence="2">The sequence shown here is derived from an EMBL/GenBank/DDBJ whole genome shotgun (WGS) entry which is preliminary data.</text>
</comment>
<dbReference type="EMBL" id="JAGFOA010000004">
    <property type="protein sequence ID" value="MBO3664219.1"/>
    <property type="molecule type" value="Genomic_DNA"/>
</dbReference>
<dbReference type="RefSeq" id="WP_208504048.1">
    <property type="nucleotide sequence ID" value="NZ_JAGFOA010000004.1"/>
</dbReference>
<reference evidence="2" key="1">
    <citation type="submission" date="2021-03" db="EMBL/GenBank/DDBJ databases">
        <title>Microbacterium sp. nov., a novel actinobacterium isolated from cow dung.</title>
        <authorList>
            <person name="Zhang L."/>
        </authorList>
    </citation>
    <scope>NUCLEOTIDE SEQUENCE</scope>
    <source>
        <strain evidence="2">NEAU-LLB</strain>
    </source>
</reference>
<gene>
    <name evidence="2" type="ORF">J5V96_11950</name>
</gene>
<dbReference type="PANTHER" id="PTHR35908:SF1">
    <property type="entry name" value="CONSERVED PROTEIN"/>
    <property type="match status" value="1"/>
</dbReference>
<name>A0A939QJU5_9MICO</name>
<dbReference type="Pfam" id="PF18029">
    <property type="entry name" value="Glyoxalase_6"/>
    <property type="match status" value="1"/>
</dbReference>
<dbReference type="InterPro" id="IPR037523">
    <property type="entry name" value="VOC_core"/>
</dbReference>
<evidence type="ECO:0000259" key="1">
    <source>
        <dbReference type="PROSITE" id="PS51819"/>
    </source>
</evidence>
<sequence length="130" mass="14958">MLIVGSIVIRVRDLERQIRFWTAALDYVVREPREETFVVLKPRHGQGVQIALDLRESERVLPPRIHLDLYAHDQQGEITRLTALGARAISWDDRPEDADYYVLEDPEGNRFCIVDAEEWSGWAARTGQGS</sequence>
<evidence type="ECO:0000313" key="3">
    <source>
        <dbReference type="Proteomes" id="UP000680132"/>
    </source>
</evidence>
<dbReference type="SUPFAM" id="SSF54593">
    <property type="entry name" value="Glyoxalase/Bleomycin resistance protein/Dihydroxybiphenyl dioxygenase"/>
    <property type="match status" value="1"/>
</dbReference>
<feature type="domain" description="VOC" evidence="1">
    <location>
        <begin position="3"/>
        <end position="116"/>
    </location>
</feature>
<dbReference type="Proteomes" id="UP000680132">
    <property type="component" value="Unassembled WGS sequence"/>
</dbReference>
<accession>A0A939QJU5</accession>
<dbReference type="InterPro" id="IPR041581">
    <property type="entry name" value="Glyoxalase_6"/>
</dbReference>
<keyword evidence="3" id="KW-1185">Reference proteome</keyword>
<proteinExistence type="predicted"/>
<dbReference type="Gene3D" id="3.10.180.10">
    <property type="entry name" value="2,3-Dihydroxybiphenyl 1,2-Dioxygenase, domain 1"/>
    <property type="match status" value="1"/>
</dbReference>
<evidence type="ECO:0000313" key="2">
    <source>
        <dbReference type="EMBL" id="MBO3664219.1"/>
    </source>
</evidence>
<dbReference type="PROSITE" id="PS51819">
    <property type="entry name" value="VOC"/>
    <property type="match status" value="1"/>
</dbReference>
<dbReference type="CDD" id="cd06587">
    <property type="entry name" value="VOC"/>
    <property type="match status" value="1"/>
</dbReference>
<dbReference type="AlphaFoldDB" id="A0A939QJU5"/>
<organism evidence="2 3">
    <name type="scientific">Microbacterium stercoris</name>
    <dbReference type="NCBI Taxonomy" id="2820289"/>
    <lineage>
        <taxon>Bacteria</taxon>
        <taxon>Bacillati</taxon>
        <taxon>Actinomycetota</taxon>
        <taxon>Actinomycetes</taxon>
        <taxon>Micrococcales</taxon>
        <taxon>Microbacteriaceae</taxon>
        <taxon>Microbacterium</taxon>
    </lineage>
</organism>
<protein>
    <submittedName>
        <fullName evidence="2">VOC family protein</fullName>
    </submittedName>
</protein>
<dbReference type="PANTHER" id="PTHR35908">
    <property type="entry name" value="HYPOTHETICAL FUSION PROTEIN"/>
    <property type="match status" value="1"/>
</dbReference>
<dbReference type="InterPro" id="IPR029068">
    <property type="entry name" value="Glyas_Bleomycin-R_OHBP_Dase"/>
</dbReference>